<reference evidence="4" key="1">
    <citation type="journal article" date="2019" name="Int. J. Syst. Evol. Microbiol.">
        <title>The Global Catalogue of Microorganisms (GCM) 10K type strain sequencing project: providing services to taxonomists for standard genome sequencing and annotation.</title>
        <authorList>
            <consortium name="The Broad Institute Genomics Platform"/>
            <consortium name="The Broad Institute Genome Sequencing Center for Infectious Disease"/>
            <person name="Wu L."/>
            <person name="Ma J."/>
        </authorList>
    </citation>
    <scope>NUCLEOTIDE SEQUENCE [LARGE SCALE GENOMIC DNA]</scope>
    <source>
        <strain evidence="4">CGMCC 1.6784</strain>
    </source>
</reference>
<dbReference type="RefSeq" id="WP_188819182.1">
    <property type="nucleotide sequence ID" value="NZ_BMLK01000006.1"/>
</dbReference>
<dbReference type="SUPFAM" id="SSF51445">
    <property type="entry name" value="(Trans)glycosidases"/>
    <property type="match status" value="1"/>
</dbReference>
<keyword evidence="1" id="KW-0732">Signal</keyword>
<dbReference type="InterPro" id="IPR006047">
    <property type="entry name" value="GH13_cat_dom"/>
</dbReference>
<comment type="caution">
    <text evidence="3">The sequence shown here is derived from an EMBL/GenBank/DDBJ whole genome shotgun (WGS) entry which is preliminary data.</text>
</comment>
<dbReference type="PANTHER" id="PTHR10357">
    <property type="entry name" value="ALPHA-AMYLASE FAMILY MEMBER"/>
    <property type="match status" value="1"/>
</dbReference>
<gene>
    <name evidence="3" type="ORF">GCM10011349_16480</name>
</gene>
<evidence type="ECO:0000313" key="3">
    <source>
        <dbReference type="EMBL" id="GGN47741.1"/>
    </source>
</evidence>
<evidence type="ECO:0000259" key="2">
    <source>
        <dbReference type="SMART" id="SM00642"/>
    </source>
</evidence>
<name>A0ABQ2JHN7_9SPHN</name>
<dbReference type="Gene3D" id="3.20.20.80">
    <property type="entry name" value="Glycosidases"/>
    <property type="match status" value="2"/>
</dbReference>
<evidence type="ECO:0000256" key="1">
    <source>
        <dbReference type="SAM" id="SignalP"/>
    </source>
</evidence>
<protein>
    <submittedName>
        <fullName evidence="3">Alpha-amylase</fullName>
    </submittedName>
</protein>
<dbReference type="CDD" id="cd11339">
    <property type="entry name" value="AmyAc_bac_CMD_like_2"/>
    <property type="match status" value="1"/>
</dbReference>
<feature type="domain" description="Glycosyl hydrolase family 13 catalytic" evidence="2">
    <location>
        <begin position="40"/>
        <end position="511"/>
    </location>
</feature>
<dbReference type="InterPro" id="IPR017853">
    <property type="entry name" value="GH"/>
</dbReference>
<dbReference type="SMART" id="SM00642">
    <property type="entry name" value="Aamy"/>
    <property type="match status" value="1"/>
</dbReference>
<dbReference type="PANTHER" id="PTHR10357:SF209">
    <property type="entry name" value="PERIPLASMIC ALPHA-AMYLASE"/>
    <property type="match status" value="1"/>
</dbReference>
<organism evidence="3 4">
    <name type="scientific">Novosphingobium indicum</name>
    <dbReference type="NCBI Taxonomy" id="462949"/>
    <lineage>
        <taxon>Bacteria</taxon>
        <taxon>Pseudomonadati</taxon>
        <taxon>Pseudomonadota</taxon>
        <taxon>Alphaproteobacteria</taxon>
        <taxon>Sphingomonadales</taxon>
        <taxon>Sphingomonadaceae</taxon>
        <taxon>Novosphingobium</taxon>
    </lineage>
</organism>
<dbReference type="Pfam" id="PF00128">
    <property type="entry name" value="Alpha-amylase"/>
    <property type="match status" value="1"/>
</dbReference>
<dbReference type="EMBL" id="BMLK01000006">
    <property type="protein sequence ID" value="GGN47741.1"/>
    <property type="molecule type" value="Genomic_DNA"/>
</dbReference>
<proteinExistence type="predicted"/>
<feature type="chain" id="PRO_5046494471" evidence="1">
    <location>
        <begin position="23"/>
        <end position="605"/>
    </location>
</feature>
<dbReference type="Proteomes" id="UP000605099">
    <property type="component" value="Unassembled WGS sequence"/>
</dbReference>
<keyword evidence="4" id="KW-1185">Reference proteome</keyword>
<evidence type="ECO:0000313" key="4">
    <source>
        <dbReference type="Proteomes" id="UP000605099"/>
    </source>
</evidence>
<accession>A0ABQ2JHN7</accession>
<feature type="signal peptide" evidence="1">
    <location>
        <begin position="1"/>
        <end position="22"/>
    </location>
</feature>
<sequence length="605" mass="65445">MIRLLSSSIALSLALCGTAAFSTPVEDMRARPPEQEVIYFVLPDRFENGDASNDKGDLKGDRLQTGFDPSDKAFYHGGDLKGLTQRLDYIQGLGATAIWVGPIFKNKPVQGPKGQESAGYHGYWITDFTQVDPHLGSNADFKAFVDAAHARGMKVYMDIIANHTADVIQYEEGTAEAYPYRSKADYPFSTKGTVDGPAINPGFAGDDDASPQNWAKLTNPTFAYTPVVPKGEEDVKVPAWLNDPIWYHNRGNTDWKGESAQYGDFVGLDDLATENPRVIEGMIAIYGDWIDKYGVDGFRIDTAKHVNPEFWRRFVPAMQARAQARGITNFHIFGEVADDDYDPALLASWTRHAGLPAVLDFAFMHAVIDAVSGKNGTQELAQLDDDDVLYPGGKKTALQLPTFLGNHDAGRVAMFIAKANPGIDAQELLARDELAHAMLLTLRGVPTIYSGDEQGFVGAGGDQLARQDMFPSKTAFYNAETLVGTTATMAQANFDGQHPLYKFIANLSAVRRDTPALTEGSTVLRATSETPGLFAVSRFDPDNGEEVVLAFNTSTKPVTSNVAVEAGSQSFSTLAGSDCPDMASAPGSIAITLPPLAFSVCEAQP</sequence>